<accession>A0ABR1DUI2</accession>
<gene>
    <name evidence="3" type="primary">Necator_chrV.g18008</name>
    <name evidence="3" type="ORF">RB195_013218</name>
</gene>
<keyword evidence="1" id="KW-0227">DNA damage</keyword>
<comment type="caution">
    <text evidence="3">The sequence shown here is derived from an EMBL/GenBank/DDBJ whole genome shotgun (WGS) entry which is preliminary data.</text>
</comment>
<sequence length="909" mass="101162">MTCGLTDTDLYKRVVIEKSLSLSEYLELKKPHLLSQTEDVRDAALSEITDTISSLPNDFLTGDQVALLLEFFLGRLESSPASASHAVRGANHLVCNSQNLPSGFEKPLVQIMFTDGNVQGWDTENRLLQYEVLQWLLLHRLEELASLGSNFVLTFIRTVGGERHPRCLPVVFRMFVVVAQSFPMGPLVEDLFEVVACYFPIEYKASSSSTITKELLAEGCLKCLVAHRDFAPFCYLLIEEKFTDDESTPEQKGDTCELLAEAASIFPAEEIVDHLEPILGGIRVVALNPKGVFPHSVSRALTAITKALSLVGEGAVTNLGSQLVENLEPFVLQAEMGLTERALTLFRCATEAGPAIRNQIYNHVVPWILMLVQGDVVNVRANRLEITQEGLRALSDWVECIHNHGCDAVLSQFESSLFASLEVARETAPNEALTVMLNCLTVYLRITPISDDIQKKSQDLIKFSWNTLMAGTVKTSYLRLITAVAETDWESMRSIISEKAGRCKQQDFPMLCAAVHDEISFSELSENIFSTLAQYPCPELFEYFLTMATRLAEKSPKLVSNLVHQYLALSVEIKSVSEDIVTAYAETLQSLGLLLDGDSRLELVNEAMASVKSSEQLDMICLFVVQSQNVHVMERCLGSSHCDEHCAYLLCVGIANHLEDMEQLKLLKKDIKYEVDCAIAKGLLLSGKREGVEMVQELLNRLCSVDEAERQKLCAQLCDLFDFDNAVNDPRRCLYRTTFLWKQRIFNQLSTCYVTAVNSANQAAKDILMSLLPALLKSSVNNLAVEQQFHEFKTVFRVALSTGKDIQPAVLSALPRYVAGLQPSDILPEDGLQIIKAVTATMDNTNTPMTTVLACLESLELLAQRASYDFSDSDITIVIGTTTKALGHRKRLVRQKAALVRNIWESKRQ</sequence>
<reference evidence="3 4" key="1">
    <citation type="submission" date="2023-08" db="EMBL/GenBank/DDBJ databases">
        <title>A Necator americanus chromosomal reference genome.</title>
        <authorList>
            <person name="Ilik V."/>
            <person name="Petrzelkova K.J."/>
            <person name="Pardy F."/>
            <person name="Fuh T."/>
            <person name="Niatou-Singa F.S."/>
            <person name="Gouil Q."/>
            <person name="Baker L."/>
            <person name="Ritchie M.E."/>
            <person name="Jex A.R."/>
            <person name="Gazzola D."/>
            <person name="Li H."/>
            <person name="Toshio Fujiwara R."/>
            <person name="Zhan B."/>
            <person name="Aroian R.V."/>
            <person name="Pafco B."/>
            <person name="Schwarz E.M."/>
        </authorList>
    </citation>
    <scope>NUCLEOTIDE SEQUENCE [LARGE SCALE GENOMIC DNA]</scope>
    <source>
        <strain evidence="3 4">Aroian</strain>
        <tissue evidence="3">Whole animal</tissue>
    </source>
</reference>
<evidence type="ECO:0000259" key="2">
    <source>
        <dbReference type="Pfam" id="PF14500"/>
    </source>
</evidence>
<dbReference type="Proteomes" id="UP001303046">
    <property type="component" value="Unassembled WGS sequence"/>
</dbReference>
<dbReference type="EMBL" id="JAVFWL010000005">
    <property type="protein sequence ID" value="KAK6754078.1"/>
    <property type="molecule type" value="Genomic_DNA"/>
</dbReference>
<comment type="similarity">
    <text evidence="1">Belongs to the MET18/MMS19 family.</text>
</comment>
<keyword evidence="1" id="KW-0206">Cytoskeleton</keyword>
<dbReference type="Pfam" id="PF14500">
    <property type="entry name" value="MMS19_N"/>
    <property type="match status" value="1"/>
</dbReference>
<protein>
    <recommendedName>
        <fullName evidence="1">MMS19 nucleotide excision repair protein</fullName>
    </recommendedName>
</protein>
<evidence type="ECO:0000313" key="3">
    <source>
        <dbReference type="EMBL" id="KAK6754078.1"/>
    </source>
</evidence>
<evidence type="ECO:0000313" key="4">
    <source>
        <dbReference type="Proteomes" id="UP001303046"/>
    </source>
</evidence>
<dbReference type="InterPro" id="IPR029240">
    <property type="entry name" value="MMS19_N"/>
</dbReference>
<evidence type="ECO:0000256" key="1">
    <source>
        <dbReference type="RuleBase" id="RU367072"/>
    </source>
</evidence>
<comment type="function">
    <text evidence="1">Key component of the cytosolic iron-sulfur protein assembly (CIA) complex, a multiprotein complex that mediates the incorporation of iron-sulfur cluster into apoproteins specifically involved in DNA metabolism and genomic integrity. In the CIA complex, MMS19 acts as an adapter between early-acting CIA components and a subset of cellular target iron-sulfur proteins.</text>
</comment>
<dbReference type="PANTHER" id="PTHR12891:SF0">
    <property type="entry name" value="MMS19 NUCLEOTIDE EXCISION REPAIR PROTEIN HOMOLOG"/>
    <property type="match status" value="1"/>
</dbReference>
<keyword evidence="1" id="KW-0234">DNA repair</keyword>
<dbReference type="InterPro" id="IPR016024">
    <property type="entry name" value="ARM-type_fold"/>
</dbReference>
<feature type="domain" description="MMS19 N-terminal" evidence="2">
    <location>
        <begin position="31"/>
        <end position="284"/>
    </location>
</feature>
<dbReference type="PANTHER" id="PTHR12891">
    <property type="entry name" value="DNA REPAIR/TRANSCRIPTION PROTEIN MET18/MMS19"/>
    <property type="match status" value="1"/>
</dbReference>
<comment type="subcellular location">
    <subcellularLocation>
        <location evidence="1">Cytoplasm</location>
        <location evidence="1">Cytoskeleton</location>
        <location evidence="1">Spindle</location>
    </subcellularLocation>
    <subcellularLocation>
        <location evidence="1">Nucleus</location>
    </subcellularLocation>
</comment>
<keyword evidence="1" id="KW-0963">Cytoplasm</keyword>
<dbReference type="SUPFAM" id="SSF48371">
    <property type="entry name" value="ARM repeat"/>
    <property type="match status" value="1"/>
</dbReference>
<comment type="subunit">
    <text evidence="1">Component of the CIA complex.</text>
</comment>
<proteinExistence type="inferred from homology"/>
<keyword evidence="4" id="KW-1185">Reference proteome</keyword>
<name>A0ABR1DUI2_NECAM</name>
<dbReference type="InterPro" id="IPR039920">
    <property type="entry name" value="MMS19"/>
</dbReference>
<keyword evidence="1" id="KW-0539">Nucleus</keyword>
<organism evidence="3 4">
    <name type="scientific">Necator americanus</name>
    <name type="common">Human hookworm</name>
    <dbReference type="NCBI Taxonomy" id="51031"/>
    <lineage>
        <taxon>Eukaryota</taxon>
        <taxon>Metazoa</taxon>
        <taxon>Ecdysozoa</taxon>
        <taxon>Nematoda</taxon>
        <taxon>Chromadorea</taxon>
        <taxon>Rhabditida</taxon>
        <taxon>Rhabditina</taxon>
        <taxon>Rhabditomorpha</taxon>
        <taxon>Strongyloidea</taxon>
        <taxon>Ancylostomatidae</taxon>
        <taxon>Bunostominae</taxon>
        <taxon>Necator</taxon>
    </lineage>
</organism>